<protein>
    <submittedName>
        <fullName evidence="2">Biotin/lipoyl-binding protein</fullName>
    </submittedName>
</protein>
<dbReference type="Gene3D" id="2.40.50.100">
    <property type="match status" value="1"/>
</dbReference>
<sequence>MLVTKANVTGLVDRKVVVTMIFIMLVLANMIRCESEKAVKLFNEEDGLVVQGMIEAKEISINSKIPGKISKIYVEEGADVNVESLLVEMTSDEIKAKEKQAKRSKKLD</sequence>
<keyword evidence="3" id="KW-1185">Reference proteome</keyword>
<name>A0A4R2LHB7_9FIRM</name>
<evidence type="ECO:0000313" key="2">
    <source>
        <dbReference type="EMBL" id="TCO78725.1"/>
    </source>
</evidence>
<gene>
    <name evidence="2" type="ORF">EV214_104112</name>
</gene>
<dbReference type="PANTHER" id="PTHR30438">
    <property type="entry name" value="36 KDA ANTIGEN-RELATED"/>
    <property type="match status" value="1"/>
</dbReference>
<dbReference type="OrthoDB" id="250565at2"/>
<keyword evidence="1" id="KW-0472">Membrane</keyword>
<dbReference type="GO" id="GO:0005886">
    <property type="term" value="C:plasma membrane"/>
    <property type="evidence" value="ECO:0007669"/>
    <property type="project" value="TreeGrafter"/>
</dbReference>
<comment type="caution">
    <text evidence="2">The sequence shown here is derived from an EMBL/GenBank/DDBJ whole genome shotgun (WGS) entry which is preliminary data.</text>
</comment>
<keyword evidence="1" id="KW-0812">Transmembrane</keyword>
<organism evidence="2 3">
    <name type="scientific">Marinisporobacter balticus</name>
    <dbReference type="NCBI Taxonomy" id="2018667"/>
    <lineage>
        <taxon>Bacteria</taxon>
        <taxon>Bacillati</taxon>
        <taxon>Bacillota</taxon>
        <taxon>Clostridia</taxon>
        <taxon>Peptostreptococcales</taxon>
        <taxon>Thermotaleaceae</taxon>
        <taxon>Marinisporobacter</taxon>
    </lineage>
</organism>
<reference evidence="2 3" key="1">
    <citation type="submission" date="2019-03" db="EMBL/GenBank/DDBJ databases">
        <title>Genomic Encyclopedia of Type Strains, Phase IV (KMG-IV): sequencing the most valuable type-strain genomes for metagenomic binning, comparative biology and taxonomic classification.</title>
        <authorList>
            <person name="Goeker M."/>
        </authorList>
    </citation>
    <scope>NUCLEOTIDE SEQUENCE [LARGE SCALE GENOMIC DNA]</scope>
    <source>
        <strain evidence="2 3">DSM 102940</strain>
    </source>
</reference>
<evidence type="ECO:0000256" key="1">
    <source>
        <dbReference type="SAM" id="Phobius"/>
    </source>
</evidence>
<dbReference type="RefSeq" id="WP_132243254.1">
    <property type="nucleotide sequence ID" value="NZ_SLWV01000004.1"/>
</dbReference>
<dbReference type="EMBL" id="SLWV01000004">
    <property type="protein sequence ID" value="TCO78725.1"/>
    <property type="molecule type" value="Genomic_DNA"/>
</dbReference>
<feature type="transmembrane region" description="Helical" evidence="1">
    <location>
        <begin position="12"/>
        <end position="31"/>
    </location>
</feature>
<evidence type="ECO:0000313" key="3">
    <source>
        <dbReference type="Proteomes" id="UP000294919"/>
    </source>
</evidence>
<accession>A0A4R2LHB7</accession>
<keyword evidence="1" id="KW-1133">Transmembrane helix</keyword>
<proteinExistence type="predicted"/>
<dbReference type="Proteomes" id="UP000294919">
    <property type="component" value="Unassembled WGS sequence"/>
</dbReference>
<dbReference type="AlphaFoldDB" id="A0A4R2LHB7"/>
<dbReference type="PANTHER" id="PTHR30438:SF2">
    <property type="entry name" value="MEMBRANE PROTEIN"/>
    <property type="match status" value="1"/>
</dbReference>